<dbReference type="AlphaFoldDB" id="A0A2H4R883"/>
<dbReference type="InterPro" id="IPR005706">
    <property type="entry name" value="Ribosomal_uS2_bac/mit/plastid"/>
</dbReference>
<dbReference type="SUPFAM" id="SSF52313">
    <property type="entry name" value="Ribosomal protein S2"/>
    <property type="match status" value="1"/>
</dbReference>
<dbReference type="NCBIfam" id="TIGR01011">
    <property type="entry name" value="rpsB_bact"/>
    <property type="match status" value="1"/>
</dbReference>
<organism evidence="4">
    <name type="scientific">Picobiliphyte sp. MS584-11</name>
    <dbReference type="NCBI Taxonomy" id="1157699"/>
    <lineage>
        <taxon>Eukaryota</taxon>
        <taxon>Eukaryota incertae sedis</taxon>
        <taxon>Picozoa</taxon>
    </lineage>
</organism>
<proteinExistence type="inferred from homology"/>
<dbReference type="CDD" id="cd01425">
    <property type="entry name" value="RPS2"/>
    <property type="match status" value="1"/>
</dbReference>
<comment type="similarity">
    <text evidence="1">Belongs to the universal ribosomal protein uS2 family.</text>
</comment>
<keyword evidence="3" id="KW-0687">Ribonucleoprotein</keyword>
<name>A0A2H4R883_9EUKA</name>
<evidence type="ECO:0000256" key="2">
    <source>
        <dbReference type="ARBA" id="ARBA00022980"/>
    </source>
</evidence>
<dbReference type="EMBL" id="MG202007">
    <property type="protein sequence ID" value="ATY40866.1"/>
    <property type="molecule type" value="Genomic_DNA"/>
</dbReference>
<dbReference type="HAMAP" id="MF_00291_B">
    <property type="entry name" value="Ribosomal_uS2_B"/>
    <property type="match status" value="1"/>
</dbReference>
<reference evidence="4" key="1">
    <citation type="journal article" date="2017" name="Curr. Biol.">
        <title>A New Lineage of Eukaryotes Illuminates Early Mitochondrial Genome Reduction.</title>
        <authorList>
            <person name="Janouskovec J."/>
            <person name="Tikhonenkov D.V."/>
            <person name="Burki F."/>
            <person name="Howe A.T."/>
            <person name="Rohwer F.L."/>
            <person name="Mylnikov A.P."/>
            <person name="Keeling P.J."/>
        </authorList>
    </citation>
    <scope>NUCLEOTIDE SEQUENCE</scope>
</reference>
<evidence type="ECO:0000313" key="4">
    <source>
        <dbReference type="EMBL" id="ATY40866.1"/>
    </source>
</evidence>
<gene>
    <name evidence="4" type="primary">rps2</name>
</gene>
<keyword evidence="4" id="KW-0496">Mitochondrion</keyword>
<dbReference type="Gene3D" id="3.40.50.10490">
    <property type="entry name" value="Glucose-6-phosphate isomerase like protein, domain 1"/>
    <property type="match status" value="1"/>
</dbReference>
<dbReference type="InterPro" id="IPR023591">
    <property type="entry name" value="Ribosomal_uS2_flav_dom_sf"/>
</dbReference>
<dbReference type="PANTHER" id="PTHR12534">
    <property type="entry name" value="30S RIBOSOMAL PROTEIN S2 PROKARYOTIC AND ORGANELLAR"/>
    <property type="match status" value="1"/>
</dbReference>
<evidence type="ECO:0000256" key="3">
    <source>
        <dbReference type="ARBA" id="ARBA00023274"/>
    </source>
</evidence>
<geneLocation type="mitochondrion" evidence="4"/>
<sequence>MFFRNKSTFSIQQCLNSQLHLGHKPSEWNSNMAPFLKGHRNGNHVFDVSTTCLYLRRALKVLYYTAAQGGQILFMGKSPRISGITKGQSKRHNPYLRILETSAISCSQPYFNGDAQSWVSGTFTNWNEYLQQQTNKKIAGEVSNSKLVKNKYLNEYGPGYKENCYSTDYQKHEFVNNHVATELEKNLLMGRNWCPPSILFVIGMSELEQPLREAHKIGIPIIAVVDSNNSPKINNQYIDYIIPANDDSIRSYAFLCSLASKAIIDGAHTRR</sequence>
<protein>
    <submittedName>
        <fullName evidence="4">Ribosomal protein S2</fullName>
    </submittedName>
</protein>
<dbReference type="GO" id="GO:0003735">
    <property type="term" value="F:structural constituent of ribosome"/>
    <property type="evidence" value="ECO:0007669"/>
    <property type="project" value="InterPro"/>
</dbReference>
<dbReference type="PANTHER" id="PTHR12534:SF0">
    <property type="entry name" value="SMALL RIBOSOMAL SUBUNIT PROTEIN US2M"/>
    <property type="match status" value="1"/>
</dbReference>
<dbReference type="GO" id="GO:0005763">
    <property type="term" value="C:mitochondrial small ribosomal subunit"/>
    <property type="evidence" value="ECO:0007669"/>
    <property type="project" value="TreeGrafter"/>
</dbReference>
<evidence type="ECO:0000256" key="1">
    <source>
        <dbReference type="ARBA" id="ARBA00006242"/>
    </source>
</evidence>
<dbReference type="Pfam" id="PF00318">
    <property type="entry name" value="Ribosomal_S2"/>
    <property type="match status" value="1"/>
</dbReference>
<accession>A0A2H4R883</accession>
<keyword evidence="2 4" id="KW-0689">Ribosomal protein</keyword>
<dbReference type="InterPro" id="IPR001865">
    <property type="entry name" value="Ribosomal_uS2"/>
</dbReference>
<dbReference type="PROSITE" id="PS00962">
    <property type="entry name" value="RIBOSOMAL_S2_1"/>
    <property type="match status" value="1"/>
</dbReference>
<dbReference type="GO" id="GO:0006412">
    <property type="term" value="P:translation"/>
    <property type="evidence" value="ECO:0007669"/>
    <property type="project" value="InterPro"/>
</dbReference>
<dbReference type="InterPro" id="IPR018130">
    <property type="entry name" value="Ribosomal_uS2_CS"/>
</dbReference>
<dbReference type="PROSITE" id="PS00963">
    <property type="entry name" value="RIBOSOMAL_S2_2"/>
    <property type="match status" value="1"/>
</dbReference>